<name>A0A9D4D4W8_DREPO</name>
<dbReference type="SUPFAM" id="SSF52343">
    <property type="entry name" value="Ferredoxin reductase-like, C-terminal NADP-linked domain"/>
    <property type="match status" value="1"/>
</dbReference>
<protein>
    <recommendedName>
        <fullName evidence="1">Oxidoreductase FAD/NAD(P)-binding domain-containing protein</fullName>
    </recommendedName>
</protein>
<gene>
    <name evidence="2" type="ORF">DPMN_043911</name>
</gene>
<evidence type="ECO:0000313" key="3">
    <source>
        <dbReference type="Proteomes" id="UP000828390"/>
    </source>
</evidence>
<dbReference type="Gene3D" id="3.40.50.80">
    <property type="entry name" value="Nucleotide-binding domain of ferredoxin-NADP reductase (FNR) module"/>
    <property type="match status" value="1"/>
</dbReference>
<dbReference type="Proteomes" id="UP000828390">
    <property type="component" value="Unassembled WGS sequence"/>
</dbReference>
<dbReference type="EMBL" id="JAIWYP010000011">
    <property type="protein sequence ID" value="KAH3737328.1"/>
    <property type="molecule type" value="Genomic_DNA"/>
</dbReference>
<feature type="domain" description="Oxidoreductase FAD/NAD(P)-binding" evidence="1">
    <location>
        <begin position="17"/>
        <end position="72"/>
    </location>
</feature>
<proteinExistence type="predicted"/>
<evidence type="ECO:0000259" key="1">
    <source>
        <dbReference type="Pfam" id="PF00175"/>
    </source>
</evidence>
<evidence type="ECO:0000313" key="2">
    <source>
        <dbReference type="EMBL" id="KAH3737328.1"/>
    </source>
</evidence>
<reference evidence="2" key="1">
    <citation type="journal article" date="2019" name="bioRxiv">
        <title>The Genome of the Zebra Mussel, Dreissena polymorpha: A Resource for Invasive Species Research.</title>
        <authorList>
            <person name="McCartney M.A."/>
            <person name="Auch B."/>
            <person name="Kono T."/>
            <person name="Mallez S."/>
            <person name="Zhang Y."/>
            <person name="Obille A."/>
            <person name="Becker A."/>
            <person name="Abrahante J.E."/>
            <person name="Garbe J."/>
            <person name="Badalamenti J.P."/>
            <person name="Herman A."/>
            <person name="Mangelson H."/>
            <person name="Liachko I."/>
            <person name="Sullivan S."/>
            <person name="Sone E.D."/>
            <person name="Koren S."/>
            <person name="Silverstein K.A.T."/>
            <person name="Beckman K.B."/>
            <person name="Gohl D.M."/>
        </authorList>
    </citation>
    <scope>NUCLEOTIDE SEQUENCE</scope>
    <source>
        <strain evidence="2">Duluth1</strain>
        <tissue evidence="2">Whole animal</tissue>
    </source>
</reference>
<dbReference type="GO" id="GO:0016491">
    <property type="term" value="F:oxidoreductase activity"/>
    <property type="evidence" value="ECO:0007669"/>
    <property type="project" value="InterPro"/>
</dbReference>
<organism evidence="2 3">
    <name type="scientific">Dreissena polymorpha</name>
    <name type="common">Zebra mussel</name>
    <name type="synonym">Mytilus polymorpha</name>
    <dbReference type="NCBI Taxonomy" id="45954"/>
    <lineage>
        <taxon>Eukaryota</taxon>
        <taxon>Metazoa</taxon>
        <taxon>Spiralia</taxon>
        <taxon>Lophotrochozoa</taxon>
        <taxon>Mollusca</taxon>
        <taxon>Bivalvia</taxon>
        <taxon>Autobranchia</taxon>
        <taxon>Heteroconchia</taxon>
        <taxon>Euheterodonta</taxon>
        <taxon>Imparidentia</taxon>
        <taxon>Neoheterodontei</taxon>
        <taxon>Myida</taxon>
        <taxon>Dreissenoidea</taxon>
        <taxon>Dreissenidae</taxon>
        <taxon>Dreissena</taxon>
    </lineage>
</organism>
<dbReference type="InterPro" id="IPR001433">
    <property type="entry name" value="OxRdtase_FAD/NAD-bd"/>
</dbReference>
<keyword evidence="3" id="KW-1185">Reference proteome</keyword>
<accession>A0A9D4D4W8</accession>
<comment type="caution">
    <text evidence="2">The sequence shown here is derived from an EMBL/GenBank/DDBJ whole genome shotgun (WGS) entry which is preliminary data.</text>
</comment>
<dbReference type="InterPro" id="IPR039261">
    <property type="entry name" value="FNR_nucleotide-bd"/>
</dbReference>
<reference evidence="2" key="2">
    <citation type="submission" date="2020-11" db="EMBL/GenBank/DDBJ databases">
        <authorList>
            <person name="McCartney M.A."/>
            <person name="Auch B."/>
            <person name="Kono T."/>
            <person name="Mallez S."/>
            <person name="Becker A."/>
            <person name="Gohl D.M."/>
            <person name="Silverstein K.A.T."/>
            <person name="Koren S."/>
            <person name="Bechman K.B."/>
            <person name="Herman A."/>
            <person name="Abrahante J.E."/>
            <person name="Garbe J."/>
        </authorList>
    </citation>
    <scope>NUCLEOTIDE SEQUENCE</scope>
    <source>
        <strain evidence="2">Duluth1</strain>
        <tissue evidence="2">Whole animal</tissue>
    </source>
</reference>
<dbReference type="Pfam" id="PF00175">
    <property type="entry name" value="NAD_binding_1"/>
    <property type="match status" value="1"/>
</dbReference>
<dbReference type="AlphaFoldDB" id="A0A9D4D4W8"/>
<sequence length="90" mass="9932">MAVPSCGRTAGFPDLTNHRFSYVNCLSEPHSDWSGLQGRVTKEMVQDFLPSTSNTERMLKAVCGPSPFTKSVIQFCKDLGYEDSVHGFEG</sequence>